<keyword evidence="1" id="KW-0732">Signal</keyword>
<gene>
    <name evidence="2" type="ORF">NOO_LOCUS3786</name>
</gene>
<dbReference type="OrthoDB" id="5913344at2759"/>
<organism evidence="4">
    <name type="scientific">Onchocerca ochengi</name>
    <name type="common">Filarial nematode worm</name>
    <dbReference type="NCBI Taxonomy" id="42157"/>
    <lineage>
        <taxon>Eukaryota</taxon>
        <taxon>Metazoa</taxon>
        <taxon>Ecdysozoa</taxon>
        <taxon>Nematoda</taxon>
        <taxon>Chromadorea</taxon>
        <taxon>Rhabditida</taxon>
        <taxon>Spirurina</taxon>
        <taxon>Spiruromorpha</taxon>
        <taxon>Filarioidea</taxon>
        <taxon>Onchocercidae</taxon>
        <taxon>Onchocerca</taxon>
    </lineage>
</organism>
<feature type="chain" id="PRO_5043137392" evidence="1">
    <location>
        <begin position="23"/>
        <end position="250"/>
    </location>
</feature>
<reference evidence="2 3" key="2">
    <citation type="submission" date="2018-08" db="EMBL/GenBank/DDBJ databases">
        <authorList>
            <person name="Laetsch R D."/>
            <person name="Stevens L."/>
            <person name="Kumar S."/>
            <person name="Blaxter L. M."/>
        </authorList>
    </citation>
    <scope>NUCLEOTIDE SEQUENCE [LARGE SCALE GENOMIC DNA]</scope>
</reference>
<evidence type="ECO:0000313" key="4">
    <source>
        <dbReference type="WBParaSite" id="nOo.2.0.1.t03786-RA"/>
    </source>
</evidence>
<accession>A0A182E6Z6</accession>
<evidence type="ECO:0000256" key="1">
    <source>
        <dbReference type="SAM" id="SignalP"/>
    </source>
</evidence>
<dbReference type="InterPro" id="IPR040271">
    <property type="entry name" value="T19C3.2-like"/>
</dbReference>
<reference evidence="4" key="1">
    <citation type="submission" date="2016-06" db="UniProtKB">
        <authorList>
            <consortium name="WormBaseParasite"/>
        </authorList>
    </citation>
    <scope>IDENTIFICATION</scope>
</reference>
<dbReference type="Proteomes" id="UP000271087">
    <property type="component" value="Unassembled WGS sequence"/>
</dbReference>
<protein>
    <submittedName>
        <fullName evidence="2 4">Uncharacterized protein</fullName>
    </submittedName>
</protein>
<sequence length="250" mass="28908">MGIPSFFISFIVLTFSTNNIEAQLSAMFGNAVQANNCAHWTSWGPCIWLRGSNPRWRRSYFDQLLPGKNGCREHIFFKLLHERWSVAFNNFYNYLRDITISQQQCGQCSYQQSCGRQCHRQLVHIEELLNVSKKITNSGTFDMINPLFVAERACVGVDQSMACESKYIEGCKHWPNPNIQLPNVTRTMQDIIDKIDYLTCIPQIKPDGTSVCRCCCHPYAPNEATMKCELKPYLNMNKQYIYEKMQSIND</sequence>
<dbReference type="STRING" id="42157.A0A182E6Z6"/>
<evidence type="ECO:0000313" key="2">
    <source>
        <dbReference type="EMBL" id="VDK70514.1"/>
    </source>
</evidence>
<dbReference type="WBParaSite" id="nOo.2.0.1.t03786-RA">
    <property type="protein sequence ID" value="nOo.2.0.1.t03786-RA"/>
    <property type="gene ID" value="nOo.2.0.1.g03786"/>
</dbReference>
<dbReference type="PANTHER" id="PTHR37443">
    <property type="entry name" value="PROTEIN CBG09852-RELATED"/>
    <property type="match status" value="1"/>
</dbReference>
<dbReference type="AlphaFoldDB" id="A0A182E6Z6"/>
<keyword evidence="3" id="KW-1185">Reference proteome</keyword>
<dbReference type="EMBL" id="UYRW01000765">
    <property type="protein sequence ID" value="VDK70514.1"/>
    <property type="molecule type" value="Genomic_DNA"/>
</dbReference>
<feature type="signal peptide" evidence="1">
    <location>
        <begin position="1"/>
        <end position="22"/>
    </location>
</feature>
<proteinExistence type="predicted"/>
<evidence type="ECO:0000313" key="3">
    <source>
        <dbReference type="Proteomes" id="UP000271087"/>
    </source>
</evidence>
<dbReference type="PANTHER" id="PTHR37443:SF2">
    <property type="entry name" value="PROTEIN CBG15264"/>
    <property type="match status" value="1"/>
</dbReference>
<name>A0A182E6Z6_ONCOC</name>